<evidence type="ECO:0000256" key="4">
    <source>
        <dbReference type="ARBA" id="ARBA00022519"/>
    </source>
</evidence>
<comment type="subcellular location">
    <subcellularLocation>
        <location evidence="1 9">Cell inner membrane</location>
        <topology evidence="1 9">Multi-pass membrane protein</topology>
    </subcellularLocation>
</comment>
<dbReference type="InterPro" id="IPR055348">
    <property type="entry name" value="DctQ"/>
</dbReference>
<dbReference type="Proteomes" id="UP000597206">
    <property type="component" value="Unassembled WGS sequence"/>
</dbReference>
<keyword evidence="4 9" id="KW-0997">Cell inner membrane</keyword>
<dbReference type="EMBL" id="JADPMR010000004">
    <property type="protein sequence ID" value="MBF9003396.1"/>
    <property type="molecule type" value="Genomic_DNA"/>
</dbReference>
<feature type="transmembrane region" description="Helical" evidence="9">
    <location>
        <begin position="49"/>
        <end position="68"/>
    </location>
</feature>
<keyword evidence="2 9" id="KW-0813">Transport</keyword>
<evidence type="ECO:0000256" key="7">
    <source>
        <dbReference type="ARBA" id="ARBA00023136"/>
    </source>
</evidence>
<keyword evidence="3" id="KW-1003">Cell membrane</keyword>
<comment type="similarity">
    <text evidence="8 9">Belongs to the TRAP transporter small permease family.</text>
</comment>
<evidence type="ECO:0000256" key="3">
    <source>
        <dbReference type="ARBA" id="ARBA00022475"/>
    </source>
</evidence>
<sequence length="177" mass="19745">MFIQAMNHLITRILQFVLTAFMVIMITAVVWQVFTRFVLQDPSSFTDELSRYLLIWIGILGGAYTYVIKRHLALELLASRLTVRGQRGLSIFINLIIFAFSAIAFIYGGYELVHSTLIHGQTSPGIAIGSHHLLIGYVYLVVPISGLLICYFGLADIASAWFELSHKSGHVSVEGQL</sequence>
<organism evidence="11 12">
    <name type="scientific">Vibrio nitrifigilis</name>
    <dbReference type="NCBI Taxonomy" id="2789781"/>
    <lineage>
        <taxon>Bacteria</taxon>
        <taxon>Pseudomonadati</taxon>
        <taxon>Pseudomonadota</taxon>
        <taxon>Gammaproteobacteria</taxon>
        <taxon>Vibrionales</taxon>
        <taxon>Vibrionaceae</taxon>
        <taxon>Vibrio</taxon>
    </lineage>
</organism>
<name>A0ABS0GLS7_9VIBR</name>
<feature type="transmembrane region" description="Helical" evidence="9">
    <location>
        <begin position="12"/>
        <end position="34"/>
    </location>
</feature>
<proteinExistence type="inferred from homology"/>
<reference evidence="11 12" key="1">
    <citation type="submission" date="2020-11" db="EMBL/GenBank/DDBJ databases">
        <title>Vibrio nitrifigilis sp. nov., a marine nitrogen-fixing bacterium isolated from the lagoon sediment of an islet inside an atoll.</title>
        <authorList>
            <person name="Wang L.-T."/>
            <person name="Shieh W.Y."/>
        </authorList>
    </citation>
    <scope>NUCLEOTIDE SEQUENCE [LARGE SCALE GENOMIC DNA]</scope>
    <source>
        <strain evidence="11 12">NFV-1</strain>
    </source>
</reference>
<feature type="transmembrane region" description="Helical" evidence="9">
    <location>
        <begin position="130"/>
        <end position="154"/>
    </location>
</feature>
<keyword evidence="7 9" id="KW-0472">Membrane</keyword>
<keyword evidence="5 9" id="KW-0812">Transmembrane</keyword>
<dbReference type="PANTHER" id="PTHR35011">
    <property type="entry name" value="2,3-DIKETO-L-GULONATE TRAP TRANSPORTER SMALL PERMEASE PROTEIN YIAM"/>
    <property type="match status" value="1"/>
</dbReference>
<gene>
    <name evidence="11" type="ORF">I1A42_23225</name>
</gene>
<evidence type="ECO:0000256" key="2">
    <source>
        <dbReference type="ARBA" id="ARBA00022448"/>
    </source>
</evidence>
<dbReference type="Pfam" id="PF04290">
    <property type="entry name" value="DctQ"/>
    <property type="match status" value="1"/>
</dbReference>
<comment type="function">
    <text evidence="9">Part of the tripartite ATP-independent periplasmic (TRAP) transport system.</text>
</comment>
<dbReference type="InterPro" id="IPR007387">
    <property type="entry name" value="TRAP_DctQ"/>
</dbReference>
<evidence type="ECO:0000256" key="5">
    <source>
        <dbReference type="ARBA" id="ARBA00022692"/>
    </source>
</evidence>
<keyword evidence="12" id="KW-1185">Reference proteome</keyword>
<evidence type="ECO:0000313" key="11">
    <source>
        <dbReference type="EMBL" id="MBF9003396.1"/>
    </source>
</evidence>
<feature type="transmembrane region" description="Helical" evidence="9">
    <location>
        <begin position="89"/>
        <end position="110"/>
    </location>
</feature>
<evidence type="ECO:0000259" key="10">
    <source>
        <dbReference type="Pfam" id="PF04290"/>
    </source>
</evidence>
<evidence type="ECO:0000256" key="9">
    <source>
        <dbReference type="RuleBase" id="RU369079"/>
    </source>
</evidence>
<accession>A0ABS0GLS7</accession>
<evidence type="ECO:0000256" key="6">
    <source>
        <dbReference type="ARBA" id="ARBA00022989"/>
    </source>
</evidence>
<keyword evidence="6 9" id="KW-1133">Transmembrane helix</keyword>
<comment type="caution">
    <text evidence="11">The sequence shown here is derived from an EMBL/GenBank/DDBJ whole genome shotgun (WGS) entry which is preliminary data.</text>
</comment>
<evidence type="ECO:0000256" key="1">
    <source>
        <dbReference type="ARBA" id="ARBA00004429"/>
    </source>
</evidence>
<comment type="subunit">
    <text evidence="9">The complex comprises the extracytoplasmic solute receptor protein and the two transmembrane proteins.</text>
</comment>
<dbReference type="PANTHER" id="PTHR35011:SF2">
    <property type="entry name" value="2,3-DIKETO-L-GULONATE TRAP TRANSPORTER SMALL PERMEASE PROTEIN YIAM"/>
    <property type="match status" value="1"/>
</dbReference>
<evidence type="ECO:0000313" key="12">
    <source>
        <dbReference type="Proteomes" id="UP000597206"/>
    </source>
</evidence>
<protein>
    <recommendedName>
        <fullName evidence="9">TRAP transporter small permease protein</fullName>
    </recommendedName>
</protein>
<evidence type="ECO:0000256" key="8">
    <source>
        <dbReference type="ARBA" id="ARBA00038436"/>
    </source>
</evidence>
<feature type="domain" description="Tripartite ATP-independent periplasmic transporters DctQ component" evidence="10">
    <location>
        <begin position="25"/>
        <end position="161"/>
    </location>
</feature>